<organism evidence="1 2">
    <name type="scientific">Nonomuraea longispora</name>
    <dbReference type="NCBI Taxonomy" id="1848320"/>
    <lineage>
        <taxon>Bacteria</taxon>
        <taxon>Bacillati</taxon>
        <taxon>Actinomycetota</taxon>
        <taxon>Actinomycetes</taxon>
        <taxon>Streptosporangiales</taxon>
        <taxon>Streptosporangiaceae</taxon>
        <taxon>Nonomuraea</taxon>
    </lineage>
</organism>
<proteinExistence type="predicted"/>
<protein>
    <submittedName>
        <fullName evidence="1">Uncharacterized protein</fullName>
    </submittedName>
</protein>
<sequence>MAASAAWLQSTWWCQQHARGAWRGTSQGARRRIRRLTQTFGPIMQSGSRISLGTGRRTTFTTSYTGSYTGWIDSLGSGM</sequence>
<comment type="caution">
    <text evidence="1">The sequence shown here is derived from an EMBL/GenBank/DDBJ whole genome shotgun (WGS) entry which is preliminary data.</text>
</comment>
<dbReference type="AlphaFoldDB" id="A0A4R4NAP9"/>
<gene>
    <name evidence="1" type="ORF">E1267_17350</name>
</gene>
<dbReference type="Proteomes" id="UP000295157">
    <property type="component" value="Unassembled WGS sequence"/>
</dbReference>
<name>A0A4R4NAP9_9ACTN</name>
<evidence type="ECO:0000313" key="2">
    <source>
        <dbReference type="Proteomes" id="UP000295157"/>
    </source>
</evidence>
<evidence type="ECO:0000313" key="1">
    <source>
        <dbReference type="EMBL" id="TDC06088.1"/>
    </source>
</evidence>
<accession>A0A4R4NAP9</accession>
<dbReference type="OrthoDB" id="9908522at2"/>
<reference evidence="1 2" key="1">
    <citation type="submission" date="2019-02" db="EMBL/GenBank/DDBJ databases">
        <title>Draft genome sequences of novel Actinobacteria.</title>
        <authorList>
            <person name="Sahin N."/>
            <person name="Ay H."/>
            <person name="Saygin H."/>
        </authorList>
    </citation>
    <scope>NUCLEOTIDE SEQUENCE [LARGE SCALE GENOMIC DNA]</scope>
    <source>
        <strain evidence="1 2">KC201</strain>
    </source>
</reference>
<dbReference type="EMBL" id="SMJZ01000059">
    <property type="protein sequence ID" value="TDC06088.1"/>
    <property type="molecule type" value="Genomic_DNA"/>
</dbReference>
<dbReference type="RefSeq" id="WP_132333613.1">
    <property type="nucleotide sequence ID" value="NZ_SMJZ01000059.1"/>
</dbReference>
<keyword evidence="2" id="KW-1185">Reference proteome</keyword>